<dbReference type="PANTHER" id="PTHR42800:SF1">
    <property type="entry name" value="EXOINULINASE INUD (AFU_ORTHOLOGUE AFUA_5G00480)"/>
    <property type="match status" value="1"/>
</dbReference>
<dbReference type="InterPro" id="IPR018053">
    <property type="entry name" value="Glyco_hydro_32_AS"/>
</dbReference>
<feature type="domain" description="Glycosyl hydrolase family 32 C-terminal" evidence="7">
    <location>
        <begin position="378"/>
        <end position="517"/>
    </location>
</feature>
<keyword evidence="5" id="KW-0732">Signal</keyword>
<feature type="signal peptide" evidence="5">
    <location>
        <begin position="1"/>
        <end position="22"/>
    </location>
</feature>
<feature type="chain" id="PRO_5003609909" evidence="5">
    <location>
        <begin position="23"/>
        <end position="532"/>
    </location>
</feature>
<evidence type="ECO:0000256" key="2">
    <source>
        <dbReference type="ARBA" id="ARBA00022801"/>
    </source>
</evidence>
<feature type="domain" description="Glycosyl hydrolase family 32 N-terminal" evidence="6">
    <location>
        <begin position="57"/>
        <end position="361"/>
    </location>
</feature>
<evidence type="ECO:0000256" key="5">
    <source>
        <dbReference type="SAM" id="SignalP"/>
    </source>
</evidence>
<dbReference type="AlphaFoldDB" id="H7FQ43"/>
<evidence type="ECO:0000256" key="1">
    <source>
        <dbReference type="ARBA" id="ARBA00009902"/>
    </source>
</evidence>
<keyword evidence="2 4" id="KW-0378">Hydrolase</keyword>
<evidence type="ECO:0000313" key="9">
    <source>
        <dbReference type="Proteomes" id="UP000005566"/>
    </source>
</evidence>
<dbReference type="SUPFAM" id="SSF75005">
    <property type="entry name" value="Arabinanase/levansucrase/invertase"/>
    <property type="match status" value="1"/>
</dbReference>
<protein>
    <submittedName>
        <fullName evidence="8">Sucrose-6-phosphate hydrolase</fullName>
        <ecNumber evidence="8">3.2.1.26</ecNumber>
    </submittedName>
</protein>
<dbReference type="SUPFAM" id="SSF49899">
    <property type="entry name" value="Concanavalin A-like lectins/glucanases"/>
    <property type="match status" value="1"/>
</dbReference>
<dbReference type="GO" id="GO:0005987">
    <property type="term" value="P:sucrose catabolic process"/>
    <property type="evidence" value="ECO:0007669"/>
    <property type="project" value="TreeGrafter"/>
</dbReference>
<evidence type="ECO:0000313" key="8">
    <source>
        <dbReference type="EMBL" id="EIA09397.1"/>
    </source>
</evidence>
<evidence type="ECO:0000256" key="4">
    <source>
        <dbReference type="RuleBase" id="RU362110"/>
    </source>
</evidence>
<dbReference type="eggNOG" id="COG1621">
    <property type="taxonomic scope" value="Bacteria"/>
</dbReference>
<dbReference type="Pfam" id="PF00251">
    <property type="entry name" value="Glyco_hydro_32N"/>
    <property type="match status" value="1"/>
</dbReference>
<comment type="caution">
    <text evidence="8">The sequence shown here is derived from an EMBL/GenBank/DDBJ whole genome shotgun (WGS) entry which is preliminary data.</text>
</comment>
<dbReference type="Pfam" id="PF08244">
    <property type="entry name" value="Glyco_hydro_32C"/>
    <property type="match status" value="1"/>
</dbReference>
<dbReference type="EMBL" id="AHKF01000015">
    <property type="protein sequence ID" value="EIA09397.1"/>
    <property type="molecule type" value="Genomic_DNA"/>
</dbReference>
<evidence type="ECO:0000259" key="6">
    <source>
        <dbReference type="Pfam" id="PF00251"/>
    </source>
</evidence>
<dbReference type="PROSITE" id="PS00609">
    <property type="entry name" value="GLYCOSYL_HYDROL_F32"/>
    <property type="match status" value="1"/>
</dbReference>
<dbReference type="PANTHER" id="PTHR42800">
    <property type="entry name" value="EXOINULINASE INUD (AFU_ORTHOLOGUE AFUA_5G00480)"/>
    <property type="match status" value="1"/>
</dbReference>
<dbReference type="Gene3D" id="2.115.10.20">
    <property type="entry name" value="Glycosyl hydrolase domain, family 43"/>
    <property type="match status" value="1"/>
</dbReference>
<dbReference type="EC" id="3.2.1.26" evidence="8"/>
<dbReference type="STRING" id="1086011.HJ01_01303"/>
<dbReference type="GO" id="GO:0004575">
    <property type="term" value="F:sucrose alpha-glucosidase activity"/>
    <property type="evidence" value="ECO:0007669"/>
    <property type="project" value="TreeGrafter"/>
</dbReference>
<name>H7FQ43_FLAFP</name>
<dbReference type="CDD" id="cd18622">
    <property type="entry name" value="GH32_Inu-like"/>
    <property type="match status" value="1"/>
</dbReference>
<keyword evidence="3 4" id="KW-0326">Glycosidase</keyword>
<dbReference type="Proteomes" id="UP000005566">
    <property type="component" value="Unassembled WGS sequence"/>
</dbReference>
<dbReference type="RefSeq" id="WP_007137480.1">
    <property type="nucleotide sequence ID" value="NZ_AHKF01000015.1"/>
</dbReference>
<dbReference type="InterPro" id="IPR023296">
    <property type="entry name" value="Glyco_hydro_beta-prop_sf"/>
</dbReference>
<dbReference type="InterPro" id="IPR013189">
    <property type="entry name" value="Glyco_hydro_32_C"/>
</dbReference>
<organism evidence="8 9">
    <name type="scientific">Flavobacterium frigoris (strain PS1)</name>
    <dbReference type="NCBI Taxonomy" id="1086011"/>
    <lineage>
        <taxon>Bacteria</taxon>
        <taxon>Pseudomonadati</taxon>
        <taxon>Bacteroidota</taxon>
        <taxon>Flavobacteriia</taxon>
        <taxon>Flavobacteriales</taxon>
        <taxon>Flavobacteriaceae</taxon>
        <taxon>Flavobacterium</taxon>
    </lineage>
</organism>
<evidence type="ECO:0000256" key="3">
    <source>
        <dbReference type="ARBA" id="ARBA00023295"/>
    </source>
</evidence>
<dbReference type="InterPro" id="IPR001362">
    <property type="entry name" value="Glyco_hydro_32"/>
</dbReference>
<proteinExistence type="inferred from homology"/>
<dbReference type="InterPro" id="IPR013320">
    <property type="entry name" value="ConA-like_dom_sf"/>
</dbReference>
<dbReference type="Gene3D" id="2.60.120.560">
    <property type="entry name" value="Exo-inulinase, domain 1"/>
    <property type="match status" value="1"/>
</dbReference>
<dbReference type="SMART" id="SM00640">
    <property type="entry name" value="Glyco_32"/>
    <property type="match status" value="1"/>
</dbReference>
<evidence type="ECO:0000259" key="7">
    <source>
        <dbReference type="Pfam" id="PF08244"/>
    </source>
</evidence>
<accession>H7FQ43</accession>
<gene>
    <name evidence="8" type="ORF">HJ01_01303</name>
</gene>
<comment type="similarity">
    <text evidence="1 4">Belongs to the glycosyl hydrolase 32 family.</text>
</comment>
<dbReference type="PATRIC" id="fig|1086011.3.peg.1278"/>
<dbReference type="PROSITE" id="PS51257">
    <property type="entry name" value="PROKAR_LIPOPROTEIN"/>
    <property type="match status" value="1"/>
</dbReference>
<sequence length="532" mass="61219">MRIKLNKILFLSIISIVLTFTSCTTKSEHIAITINSHEKIVIDSSKIYKEPFRPQFHFSPEKKWMNDPNGMVYYKGVYHLFYQYYPEDIVWGPMHWGHASSKDLINWEHKKIALFPDKLGLIFSGSAVVDIKNTSGLGTLENPPMVAVFTYHNMDGEKSGRKDFQTQGLAYSLDEGDTWQKYNGNPIIKNSAQKDFRDPKVFWNPETNLWNLVLVAGNHAQFFTSENLINWEFQSDFGQNTGAHGGVWECPDLFKLQVADSQEEKWVLLISINPGSPNGGSGTQYFIGEFDGENFKTNQKDIKWIDNGADNYAGVTYNNTPDNKRIFIGWMSNWIYARDTPTKTWRSAMTLPRELSLVKINNDYVLKSTAVNQLKSQLKQEYSHKNITLKPNKKVELNYPNFNQSEIDFTTEDKDLKLIFSNEAKDSLTIEYNAKQKTFSIDRRHSGIVNFEESFGKQIHKTAVPNIVSNTINYQIIMDWSSIEIFLDGGIYSFTEQIFPNKPYTILTMLSNENQEVKAFSLSYIKGIWNKS</sequence>
<dbReference type="GO" id="GO:0005737">
    <property type="term" value="C:cytoplasm"/>
    <property type="evidence" value="ECO:0007669"/>
    <property type="project" value="TreeGrafter"/>
</dbReference>
<reference evidence="8 9" key="1">
    <citation type="journal article" date="2014" name="Acta Crystallogr. D">
        <title>Structure-based characterization and antifreeze properties of a hyperactive ice-binding protein from the Antarctic bacterium Flavobacterium frigoris PS1.</title>
        <authorList>
            <person name="Do H."/>
            <person name="Kim S.J."/>
            <person name="Kim H.J."/>
            <person name="Lee J.H."/>
        </authorList>
    </citation>
    <scope>NUCLEOTIDE SEQUENCE [LARGE SCALE GENOMIC DNA]</scope>
    <source>
        <strain evidence="8 9">PS1</strain>
    </source>
</reference>
<dbReference type="InterPro" id="IPR013148">
    <property type="entry name" value="Glyco_hydro_32_N"/>
</dbReference>
<dbReference type="OrthoDB" id="9759709at2"/>
<keyword evidence="9" id="KW-1185">Reference proteome</keyword>